<keyword evidence="5" id="KW-0418">Kinase</keyword>
<sequence>LQILLGLDFLHSNHVIHRDLKPQNILINRDQTIKIADFGLARNFLFCRKFFPRKLFFKVVTLWYRSPEVLLQCSYNCGVDVWAAGCIIAELYTRQPLFPGQTEAQQLSIIFQKLGTPSSSEWPPHAVIERSFYPSYPGLSLRRIAPKLPPDAAKLVKVCFALQRKFVGFMCTFLAINMIMEWRMIKLLMELLVMFES</sequence>
<dbReference type="GO" id="GO:0000082">
    <property type="term" value="P:G1/S transition of mitotic cell cycle"/>
    <property type="evidence" value="ECO:0007669"/>
    <property type="project" value="TreeGrafter"/>
</dbReference>
<dbReference type="GO" id="GO:0005524">
    <property type="term" value="F:ATP binding"/>
    <property type="evidence" value="ECO:0007669"/>
    <property type="project" value="UniProtKB-KW"/>
</dbReference>
<dbReference type="GO" id="GO:0005634">
    <property type="term" value="C:nucleus"/>
    <property type="evidence" value="ECO:0007669"/>
    <property type="project" value="TreeGrafter"/>
</dbReference>
<dbReference type="GO" id="GO:0010389">
    <property type="term" value="P:regulation of G2/M transition of mitotic cell cycle"/>
    <property type="evidence" value="ECO:0007669"/>
    <property type="project" value="TreeGrafter"/>
</dbReference>
<dbReference type="SMART" id="SM00220">
    <property type="entry name" value="S_TKc"/>
    <property type="match status" value="1"/>
</dbReference>
<dbReference type="GO" id="GO:0004693">
    <property type="term" value="F:cyclin-dependent protein serine/threonine kinase activity"/>
    <property type="evidence" value="ECO:0007669"/>
    <property type="project" value="TreeGrafter"/>
</dbReference>
<keyword evidence="2" id="KW-0723">Serine/threonine-protein kinase</keyword>
<feature type="domain" description="Protein kinase" evidence="7">
    <location>
        <begin position="1"/>
        <end position="197"/>
    </location>
</feature>
<evidence type="ECO:0000256" key="6">
    <source>
        <dbReference type="ARBA" id="ARBA00022840"/>
    </source>
</evidence>
<evidence type="ECO:0000256" key="5">
    <source>
        <dbReference type="ARBA" id="ARBA00022777"/>
    </source>
</evidence>
<dbReference type="InterPro" id="IPR050108">
    <property type="entry name" value="CDK"/>
</dbReference>
<evidence type="ECO:0000256" key="4">
    <source>
        <dbReference type="ARBA" id="ARBA00022741"/>
    </source>
</evidence>
<protein>
    <submittedName>
        <fullName evidence="8">Protein kinase domain-containing protein</fullName>
    </submittedName>
</protein>
<dbReference type="GO" id="GO:0030332">
    <property type="term" value="F:cyclin binding"/>
    <property type="evidence" value="ECO:0007669"/>
    <property type="project" value="TreeGrafter"/>
</dbReference>
<dbReference type="InterPro" id="IPR000719">
    <property type="entry name" value="Prot_kinase_dom"/>
</dbReference>
<keyword evidence="6" id="KW-0067">ATP-binding</keyword>
<keyword evidence="3" id="KW-0808">Transferase</keyword>
<evidence type="ECO:0000256" key="1">
    <source>
        <dbReference type="ARBA" id="ARBA00006485"/>
    </source>
</evidence>
<evidence type="ECO:0000256" key="3">
    <source>
        <dbReference type="ARBA" id="ARBA00022679"/>
    </source>
</evidence>
<name>A0A183ENZ4_9BILA</name>
<dbReference type="Pfam" id="PF00069">
    <property type="entry name" value="Pkinase"/>
    <property type="match status" value="1"/>
</dbReference>
<comment type="similarity">
    <text evidence="1">Belongs to the protein kinase superfamily. CMGC Ser/Thr protein kinase family. CDC2/CDKX subfamily.</text>
</comment>
<organism evidence="8">
    <name type="scientific">Gongylonema pulchrum</name>
    <dbReference type="NCBI Taxonomy" id="637853"/>
    <lineage>
        <taxon>Eukaryota</taxon>
        <taxon>Metazoa</taxon>
        <taxon>Ecdysozoa</taxon>
        <taxon>Nematoda</taxon>
        <taxon>Chromadorea</taxon>
        <taxon>Rhabditida</taxon>
        <taxon>Spirurina</taxon>
        <taxon>Spiruromorpha</taxon>
        <taxon>Spiruroidea</taxon>
        <taxon>Gongylonematidae</taxon>
        <taxon>Gongylonema</taxon>
    </lineage>
</organism>
<dbReference type="PANTHER" id="PTHR24056">
    <property type="entry name" value="CELL DIVISION PROTEIN KINASE"/>
    <property type="match status" value="1"/>
</dbReference>
<dbReference type="GO" id="GO:0007165">
    <property type="term" value="P:signal transduction"/>
    <property type="evidence" value="ECO:0007669"/>
    <property type="project" value="TreeGrafter"/>
</dbReference>
<keyword evidence="4" id="KW-0547">Nucleotide-binding</keyword>
<dbReference type="PROSITE" id="PS00108">
    <property type="entry name" value="PROTEIN_KINASE_ST"/>
    <property type="match status" value="1"/>
</dbReference>
<dbReference type="Gene3D" id="1.10.510.10">
    <property type="entry name" value="Transferase(Phosphotransferase) domain 1"/>
    <property type="match status" value="1"/>
</dbReference>
<evidence type="ECO:0000256" key="2">
    <source>
        <dbReference type="ARBA" id="ARBA00022527"/>
    </source>
</evidence>
<accession>A0A183ENZ4</accession>
<proteinExistence type="inferred from homology"/>
<dbReference type="PANTHER" id="PTHR24056:SF472">
    <property type="entry name" value="CYCLIN-DEPENDENT KINASE 4, ISOFORM A"/>
    <property type="match status" value="1"/>
</dbReference>
<dbReference type="InterPro" id="IPR011009">
    <property type="entry name" value="Kinase-like_dom_sf"/>
</dbReference>
<dbReference type="AlphaFoldDB" id="A0A183ENZ4"/>
<dbReference type="SUPFAM" id="SSF56112">
    <property type="entry name" value="Protein kinase-like (PK-like)"/>
    <property type="match status" value="1"/>
</dbReference>
<dbReference type="GO" id="GO:0010468">
    <property type="term" value="P:regulation of gene expression"/>
    <property type="evidence" value="ECO:0007669"/>
    <property type="project" value="TreeGrafter"/>
</dbReference>
<reference evidence="8" key="1">
    <citation type="submission" date="2016-06" db="UniProtKB">
        <authorList>
            <consortium name="WormBaseParasite"/>
        </authorList>
    </citation>
    <scope>IDENTIFICATION</scope>
</reference>
<evidence type="ECO:0000313" key="8">
    <source>
        <dbReference type="WBParaSite" id="GPUH_0002271201-mRNA-1"/>
    </source>
</evidence>
<dbReference type="InterPro" id="IPR008271">
    <property type="entry name" value="Ser/Thr_kinase_AS"/>
</dbReference>
<dbReference type="WBParaSite" id="GPUH_0002271201-mRNA-1">
    <property type="protein sequence ID" value="GPUH_0002271201-mRNA-1"/>
    <property type="gene ID" value="GPUH_0002271201"/>
</dbReference>
<evidence type="ECO:0000259" key="7">
    <source>
        <dbReference type="PROSITE" id="PS50011"/>
    </source>
</evidence>
<dbReference type="FunFam" id="1.10.510.10:FF:000624">
    <property type="entry name" value="Mitogen-activated protein kinase"/>
    <property type="match status" value="1"/>
</dbReference>
<dbReference type="GO" id="GO:0000307">
    <property type="term" value="C:cyclin-dependent protein kinase holoenzyme complex"/>
    <property type="evidence" value="ECO:0007669"/>
    <property type="project" value="TreeGrafter"/>
</dbReference>
<dbReference type="GO" id="GO:0005737">
    <property type="term" value="C:cytoplasm"/>
    <property type="evidence" value="ECO:0007669"/>
    <property type="project" value="TreeGrafter"/>
</dbReference>
<dbReference type="PROSITE" id="PS50011">
    <property type="entry name" value="PROTEIN_KINASE_DOM"/>
    <property type="match status" value="1"/>
</dbReference>